<dbReference type="PANTHER" id="PTHR34491">
    <property type="entry name" value="A-TYPE INCLUSION PROTEIN, PUTATIVE-RELATED"/>
    <property type="match status" value="1"/>
</dbReference>
<organism evidence="4 5">
    <name type="scientific">Pseudolycoriella hygida</name>
    <dbReference type="NCBI Taxonomy" id="35572"/>
    <lineage>
        <taxon>Eukaryota</taxon>
        <taxon>Metazoa</taxon>
        <taxon>Ecdysozoa</taxon>
        <taxon>Arthropoda</taxon>
        <taxon>Hexapoda</taxon>
        <taxon>Insecta</taxon>
        <taxon>Pterygota</taxon>
        <taxon>Neoptera</taxon>
        <taxon>Endopterygota</taxon>
        <taxon>Diptera</taxon>
        <taxon>Nematocera</taxon>
        <taxon>Sciaroidea</taxon>
        <taxon>Sciaridae</taxon>
        <taxon>Pseudolycoriella</taxon>
    </lineage>
</organism>
<reference evidence="4" key="1">
    <citation type="submission" date="2022-07" db="EMBL/GenBank/DDBJ databases">
        <authorList>
            <person name="Trinca V."/>
            <person name="Uliana J.V.C."/>
            <person name="Torres T.T."/>
            <person name="Ward R.J."/>
            <person name="Monesi N."/>
        </authorList>
    </citation>
    <scope>NUCLEOTIDE SEQUENCE</scope>
    <source>
        <strain evidence="4">HSMRA1968</strain>
        <tissue evidence="4">Whole embryos</tissue>
    </source>
</reference>
<dbReference type="Gene3D" id="3.40.50.410">
    <property type="entry name" value="von Willebrand factor, type A domain"/>
    <property type="match status" value="1"/>
</dbReference>
<feature type="coiled-coil region" evidence="1">
    <location>
        <begin position="950"/>
        <end position="977"/>
    </location>
</feature>
<dbReference type="PANTHER" id="PTHR34491:SF82">
    <property type="entry name" value="CHROMOSOME UNDETERMINED SCAFFOLD_21, WHOLE GENOME SHOTGUN SEQUENCE"/>
    <property type="match status" value="1"/>
</dbReference>
<evidence type="ECO:0000256" key="1">
    <source>
        <dbReference type="SAM" id="Coils"/>
    </source>
</evidence>
<dbReference type="SUPFAM" id="SSF53300">
    <property type="entry name" value="vWA-like"/>
    <property type="match status" value="1"/>
</dbReference>
<evidence type="ECO:0000313" key="5">
    <source>
        <dbReference type="Proteomes" id="UP001151699"/>
    </source>
</evidence>
<dbReference type="Proteomes" id="UP001151699">
    <property type="component" value="Chromosome B"/>
</dbReference>
<dbReference type="OrthoDB" id="7789688at2759"/>
<keyword evidence="3" id="KW-1133">Transmembrane helix</keyword>
<dbReference type="InterPro" id="IPR036465">
    <property type="entry name" value="vWFA_dom_sf"/>
</dbReference>
<evidence type="ECO:0000256" key="3">
    <source>
        <dbReference type="SAM" id="Phobius"/>
    </source>
</evidence>
<dbReference type="CDD" id="cd00198">
    <property type="entry name" value="vWFA"/>
    <property type="match status" value="1"/>
</dbReference>
<dbReference type="EMBL" id="WJQU01000002">
    <property type="protein sequence ID" value="KAJ6641381.1"/>
    <property type="molecule type" value="Genomic_DNA"/>
</dbReference>
<keyword evidence="3" id="KW-0472">Membrane</keyword>
<feature type="region of interest" description="Disordered" evidence="2">
    <location>
        <begin position="371"/>
        <end position="503"/>
    </location>
</feature>
<gene>
    <name evidence="4" type="ORF">Bhyg_06320</name>
</gene>
<evidence type="ECO:0000256" key="2">
    <source>
        <dbReference type="SAM" id="MobiDB-lite"/>
    </source>
</evidence>
<keyword evidence="4" id="KW-0966">Cell projection</keyword>
<accession>A0A9Q0N1E2</accession>
<evidence type="ECO:0000313" key="4">
    <source>
        <dbReference type="EMBL" id="KAJ6641381.1"/>
    </source>
</evidence>
<name>A0A9Q0N1E2_9DIPT</name>
<comment type="caution">
    <text evidence="4">The sequence shown here is derived from an EMBL/GenBank/DDBJ whole genome shotgun (WGS) entry which is preliminary data.</text>
</comment>
<keyword evidence="5" id="KW-1185">Reference proteome</keyword>
<keyword evidence="3" id="KW-0812">Transmembrane</keyword>
<sequence>MDGRSGLTLYPVDENEYIGKIWVPKGGLSIVETVVILDGSSSMGDTTRRFIHEIIPAVLKLISPNQKFIHLITFSHVSFYYFVGTCDLKTMKMTQQSTTNFAPAISKLRSVFEKLNADYPVRILTISDGEICDRKRSETEVRELLNFLKKSNFTINSQAVRLFTSKQQPDTKALSSLLQLNNTTACQLTDIGCNEASAIIANKIAQLFRSDNFDGYTVLKFTQQIVLRFPWDSAPSISLILFSGWNLIWLKLVPDGEIKMNCKPVSFHIEHQLTLSKFQELIDMKLSWILDHMKVLKVVNTQEAVALVKTIFDYFSKKESALALKCSTTYNLKISNTLAVVANNKNTFKNSAEMAEFLRSNSESQLQEQALRHSREFAEQRRIEQERVNKEKSAEEERLKQEKAEKEERLKQEKAAKEERLKQGKKAEEERLRQEKEKEEERLRQEKAAEEERLKQKKEAETERLRQEKAKEEERLRQNKSAEEERLKQKKEAEEERLKQEKEAELKRLRQEKEVEKQRLRREREIDEKRLIQEKTAEEERLKQEKAAEEERLKQQKEAEEERLKQEKAAEGERLKQEKAAEEERLKKQKESEEERLIQEKAAEEERLKQEKAAEEERLKKQKETEEERLRQEKEMEEKRLIQEKAEEEERLKQEKEAEVKRLRKKLEEKRQMQEKAAEEERLKQEKASEEERMKQQKKAEEERLRQEREMEEKRLIQEKAAEEERLKQEKAEEEERLKKQKEAEVERIRQEREMEEKRLIQEKAAEEERLKQEKAVEEERLNQQKEAEEERLRQEREMEEKRLIQEEEERIKQKKAAEKERLKQQKEAEEERLRQQREMEEKRLIQEKAAEEERLKQEMERLKQEKGAEVERLTKKLEEKRLMQEKAAKQERLKQLMAAERERLNREKLAEEKHLKRGKAVDEARVRLDTDSYGLQAPPNFCLVSEAEYHRRTEELHELRSRYDELEAEKSRRKDKETKILENETFSVRSTRQLHSTSDSLVLSMTESAQNSTPKNSTERNAIETVVIHDESMSETWKTSRINKKIIPMVLSKLNHNRSQLVHSLSFGKNTLSINKNIRKMLKLETSTSEDIIVRKFNTLLQTLDARKKVRILVLIDGTIQNHRKAEHLAQTFTEILGEFHFSANLQIVRLASNFCRSINATNCKVIEIDAKESNETISSRIAALFDPTGRELGEVHESDRSNPTLNYTSRLTFTAEFMFNEFHDGTDENDLDGRSTVMLAVDFAWQSVKNIFEYLGNLHFTNGTASRSITSSQQMESLEEEHAMQNRFYHFNLFLIVVILLFQVMNLFMISKCN</sequence>
<keyword evidence="4" id="KW-0282">Flagellum</keyword>
<feature type="region of interest" description="Disordered" evidence="2">
    <location>
        <begin position="526"/>
        <end position="873"/>
    </location>
</feature>
<keyword evidence="1" id="KW-0175">Coiled coil</keyword>
<proteinExistence type="predicted"/>
<dbReference type="GO" id="GO:0032991">
    <property type="term" value="C:protein-containing complex"/>
    <property type="evidence" value="ECO:0007669"/>
    <property type="project" value="UniProtKB-ARBA"/>
</dbReference>
<protein>
    <submittedName>
        <fullName evidence="4">Flagellar attachment zone protein 1</fullName>
    </submittedName>
</protein>
<keyword evidence="4" id="KW-0969">Cilium</keyword>
<feature type="transmembrane region" description="Helical" evidence="3">
    <location>
        <begin position="1290"/>
        <end position="1312"/>
    </location>
</feature>